<proteinExistence type="predicted"/>
<protein>
    <submittedName>
        <fullName evidence="1">Uncharacterized protein</fullName>
    </submittedName>
</protein>
<organism evidence="1 2">
    <name type="scientific">Lentinus brumalis</name>
    <dbReference type="NCBI Taxonomy" id="2498619"/>
    <lineage>
        <taxon>Eukaryota</taxon>
        <taxon>Fungi</taxon>
        <taxon>Dikarya</taxon>
        <taxon>Basidiomycota</taxon>
        <taxon>Agaricomycotina</taxon>
        <taxon>Agaricomycetes</taxon>
        <taxon>Polyporales</taxon>
        <taxon>Polyporaceae</taxon>
        <taxon>Lentinus</taxon>
    </lineage>
</organism>
<sequence length="277" mass="31716">MVLVRYAAAPRCRFQPKEMLKNLPPMLADPVTIDAVHTMHHKEYFLYNLRLWGLPRPGNNWATYHVYPLNLTRPRTDGADGITPGMSLAFGKGTHRSRRTHRLRPMPPTSITSQPLYLWHETSLPVRIPYIPKECRPSDMIMFDLKSQFRVKKWINKTNGRNSRNLTVPSAAVASADLPENIDGFRSEILVRALYDILADDFERAGKTILDPRRDILNWSERPGDPMIPLFEPCVGKVTVDEGIGGIYDLVREINELTLVILKAVARHLRNRPFLSE</sequence>
<name>A0A371DSG8_9APHY</name>
<evidence type="ECO:0000313" key="1">
    <source>
        <dbReference type="EMBL" id="RDX55490.1"/>
    </source>
</evidence>
<accession>A0A371DSG8</accession>
<dbReference type="AlphaFoldDB" id="A0A371DSG8"/>
<reference evidence="1 2" key="1">
    <citation type="journal article" date="2018" name="Biotechnol. Biofuels">
        <title>Integrative visual omics of the white-rot fungus Polyporus brumalis exposes the biotechnological potential of its oxidative enzymes for delignifying raw plant biomass.</title>
        <authorList>
            <person name="Miyauchi S."/>
            <person name="Rancon A."/>
            <person name="Drula E."/>
            <person name="Hage H."/>
            <person name="Chaduli D."/>
            <person name="Favel A."/>
            <person name="Grisel S."/>
            <person name="Henrissat B."/>
            <person name="Herpoel-Gimbert I."/>
            <person name="Ruiz-Duenas F.J."/>
            <person name="Chevret D."/>
            <person name="Hainaut M."/>
            <person name="Lin J."/>
            <person name="Wang M."/>
            <person name="Pangilinan J."/>
            <person name="Lipzen A."/>
            <person name="Lesage-Meessen L."/>
            <person name="Navarro D."/>
            <person name="Riley R."/>
            <person name="Grigoriev I.V."/>
            <person name="Zhou S."/>
            <person name="Raouche S."/>
            <person name="Rosso M.N."/>
        </authorList>
    </citation>
    <scope>NUCLEOTIDE SEQUENCE [LARGE SCALE GENOMIC DNA]</scope>
    <source>
        <strain evidence="1 2">BRFM 1820</strain>
    </source>
</reference>
<gene>
    <name evidence="1" type="ORF">OH76DRAFT_1396876</name>
</gene>
<dbReference type="OrthoDB" id="10517095at2759"/>
<evidence type="ECO:0000313" key="2">
    <source>
        <dbReference type="Proteomes" id="UP000256964"/>
    </source>
</evidence>
<dbReference type="Proteomes" id="UP000256964">
    <property type="component" value="Unassembled WGS sequence"/>
</dbReference>
<dbReference type="EMBL" id="KZ857382">
    <property type="protein sequence ID" value="RDX55490.1"/>
    <property type="molecule type" value="Genomic_DNA"/>
</dbReference>
<keyword evidence="2" id="KW-1185">Reference proteome</keyword>